<dbReference type="Proteomes" id="UP001068021">
    <property type="component" value="Unassembled WGS sequence"/>
</dbReference>
<dbReference type="AlphaFoldDB" id="A0A9E5A2X3"/>
<organism evidence="2">
    <name type="scientific">Methanobacterium veterum</name>
    <dbReference type="NCBI Taxonomy" id="408577"/>
    <lineage>
        <taxon>Archaea</taxon>
        <taxon>Methanobacteriati</taxon>
        <taxon>Methanobacteriota</taxon>
        <taxon>Methanomada group</taxon>
        <taxon>Methanobacteria</taxon>
        <taxon>Methanobacteriales</taxon>
        <taxon>Methanobacteriaceae</taxon>
        <taxon>Methanobacterium</taxon>
    </lineage>
</organism>
<sequence>MNSDYPDIMEAFRDIEEFSGPHHLRKEHELIQVSNVLRNFRNYAEDANKYIGRHSGIMVSNSFQNLNNPATVEKNISWLTSVSALKLNEMKFTVDADDPETYDEIYHKSLRIQNQIKNFKNIISEGILVPIPTVIEEYDGINRYSRKYDLSKNVLDVKFSKELEFTEENLVKLQILLPNVENVPLSEILIMRKEYSDIFHRFQNKMMDYMSEFDRVSSVDKLFQTSYKLNEEIRRLNSSFKDIDHNMKLQRQGMYRSFGVMSLAFFVPHDLLPVILTLGGSELFRTLDNLRMLSFEKQKLQEDPFYMPYKLSKLAKKKSK</sequence>
<keyword evidence="3" id="KW-1185">Reference proteome</keyword>
<dbReference type="EMBL" id="JAPVES010000030">
    <property type="protein sequence ID" value="MCZ3373597.1"/>
    <property type="molecule type" value="Genomic_DNA"/>
</dbReference>
<dbReference type="RefSeq" id="WP_048082507.1">
    <property type="nucleotide sequence ID" value="NZ_JAPVER010000020.1"/>
</dbReference>
<evidence type="ECO:0000313" key="1">
    <source>
        <dbReference type="EMBL" id="MCZ3367255.1"/>
    </source>
</evidence>
<reference evidence="2" key="1">
    <citation type="submission" date="2022-12" db="EMBL/GenBank/DDBJ databases">
        <title>Reclassification of two methanogenic archaea species isolated from the Kolyma lowland permafrost.</title>
        <authorList>
            <person name="Trubitsyn V.E."/>
            <person name="Rivkina E.M."/>
            <person name="Shcherbakova V.A."/>
        </authorList>
    </citation>
    <scope>NUCLEOTIDE SEQUENCE</scope>
    <source>
        <strain evidence="1">M2</strain>
        <strain evidence="2">MK4</strain>
    </source>
</reference>
<dbReference type="EMBL" id="JAPVER010000020">
    <property type="protein sequence ID" value="MCZ3367255.1"/>
    <property type="molecule type" value="Genomic_DNA"/>
</dbReference>
<dbReference type="Proteomes" id="UP001074446">
    <property type="component" value="Unassembled WGS sequence"/>
</dbReference>
<gene>
    <name evidence="2" type="ORF">O3H35_13190</name>
    <name evidence="1" type="ORF">O3H54_15300</name>
</gene>
<accession>A0A9E5A2X3</accession>
<evidence type="ECO:0000313" key="2">
    <source>
        <dbReference type="EMBL" id="MCZ3373597.1"/>
    </source>
</evidence>
<name>A0A9E5A2X3_9EURY</name>
<comment type="caution">
    <text evidence="2">The sequence shown here is derived from an EMBL/GenBank/DDBJ whole genome shotgun (WGS) entry which is preliminary data.</text>
</comment>
<proteinExistence type="predicted"/>
<evidence type="ECO:0000313" key="3">
    <source>
        <dbReference type="Proteomes" id="UP001068021"/>
    </source>
</evidence>
<protein>
    <submittedName>
        <fullName evidence="2">Uncharacterized protein</fullName>
    </submittedName>
</protein>